<reference evidence="2 3" key="1">
    <citation type="submission" date="2017-07" db="EMBL/GenBank/DDBJ databases">
        <title>An improved, manually edited Actinidia chinensis var. chinensis (kiwifruit) genome highlights the challenges associated with draft genomes and gene prediction in plants.</title>
        <authorList>
            <person name="Pilkington S."/>
            <person name="Crowhurst R."/>
            <person name="Hilario E."/>
            <person name="Nardozza S."/>
            <person name="Fraser L."/>
            <person name="Peng Y."/>
            <person name="Gunaseelan K."/>
            <person name="Simpson R."/>
            <person name="Tahir J."/>
            <person name="Deroles S."/>
            <person name="Templeton K."/>
            <person name="Luo Z."/>
            <person name="Davy M."/>
            <person name="Cheng C."/>
            <person name="Mcneilage M."/>
            <person name="Scaglione D."/>
            <person name="Liu Y."/>
            <person name="Zhang Q."/>
            <person name="Datson P."/>
            <person name="De Silva N."/>
            <person name="Gardiner S."/>
            <person name="Bassett H."/>
            <person name="Chagne D."/>
            <person name="Mccallum J."/>
            <person name="Dzierzon H."/>
            <person name="Deng C."/>
            <person name="Wang Y.-Y."/>
            <person name="Barron N."/>
            <person name="Manako K."/>
            <person name="Bowen J."/>
            <person name="Foster T."/>
            <person name="Erridge Z."/>
            <person name="Tiffin H."/>
            <person name="Waite C."/>
            <person name="Davies K."/>
            <person name="Grierson E."/>
            <person name="Laing W."/>
            <person name="Kirk R."/>
            <person name="Chen X."/>
            <person name="Wood M."/>
            <person name="Montefiori M."/>
            <person name="Brummell D."/>
            <person name="Schwinn K."/>
            <person name="Catanach A."/>
            <person name="Fullerton C."/>
            <person name="Li D."/>
            <person name="Meiyalaghan S."/>
            <person name="Nieuwenhuizen N."/>
            <person name="Read N."/>
            <person name="Prakash R."/>
            <person name="Hunter D."/>
            <person name="Zhang H."/>
            <person name="Mckenzie M."/>
            <person name="Knabel M."/>
            <person name="Harris A."/>
            <person name="Allan A."/>
            <person name="Chen A."/>
            <person name="Janssen B."/>
            <person name="Plunkett B."/>
            <person name="Dwamena C."/>
            <person name="Voogd C."/>
            <person name="Leif D."/>
            <person name="Lafferty D."/>
            <person name="Souleyre E."/>
            <person name="Varkonyi-Gasic E."/>
            <person name="Gambi F."/>
            <person name="Hanley J."/>
            <person name="Yao J.-L."/>
            <person name="Cheung J."/>
            <person name="David K."/>
            <person name="Warren B."/>
            <person name="Marsh K."/>
            <person name="Snowden K."/>
            <person name="Lin-Wang K."/>
            <person name="Brian L."/>
            <person name="Martinez-Sanchez M."/>
            <person name="Wang M."/>
            <person name="Ileperuma N."/>
            <person name="Macnee N."/>
            <person name="Campin R."/>
            <person name="Mcatee P."/>
            <person name="Drummond R."/>
            <person name="Espley R."/>
            <person name="Ireland H."/>
            <person name="Wu R."/>
            <person name="Atkinson R."/>
            <person name="Karunairetnam S."/>
            <person name="Bulley S."/>
            <person name="Chunkath S."/>
            <person name="Hanley Z."/>
            <person name="Storey R."/>
            <person name="Thrimawithana A."/>
            <person name="Thomson S."/>
            <person name="David C."/>
            <person name="Testolin R."/>
        </authorList>
    </citation>
    <scope>NUCLEOTIDE SEQUENCE [LARGE SCALE GENOMIC DNA]</scope>
    <source>
        <strain evidence="3">cv. Red5</strain>
        <tissue evidence="2">Young leaf</tissue>
    </source>
</reference>
<reference evidence="3" key="2">
    <citation type="journal article" date="2018" name="BMC Genomics">
        <title>A manually annotated Actinidia chinensis var. chinensis (kiwifruit) genome highlights the challenges associated with draft genomes and gene prediction in plants.</title>
        <authorList>
            <person name="Pilkington S.M."/>
            <person name="Crowhurst R."/>
            <person name="Hilario E."/>
            <person name="Nardozza S."/>
            <person name="Fraser L."/>
            <person name="Peng Y."/>
            <person name="Gunaseelan K."/>
            <person name="Simpson R."/>
            <person name="Tahir J."/>
            <person name="Deroles S.C."/>
            <person name="Templeton K."/>
            <person name="Luo Z."/>
            <person name="Davy M."/>
            <person name="Cheng C."/>
            <person name="McNeilage M."/>
            <person name="Scaglione D."/>
            <person name="Liu Y."/>
            <person name="Zhang Q."/>
            <person name="Datson P."/>
            <person name="De Silva N."/>
            <person name="Gardiner S.E."/>
            <person name="Bassett H."/>
            <person name="Chagne D."/>
            <person name="McCallum J."/>
            <person name="Dzierzon H."/>
            <person name="Deng C."/>
            <person name="Wang Y.Y."/>
            <person name="Barron L."/>
            <person name="Manako K."/>
            <person name="Bowen J."/>
            <person name="Foster T.M."/>
            <person name="Erridge Z.A."/>
            <person name="Tiffin H."/>
            <person name="Waite C.N."/>
            <person name="Davies K.M."/>
            <person name="Grierson E.P."/>
            <person name="Laing W.A."/>
            <person name="Kirk R."/>
            <person name="Chen X."/>
            <person name="Wood M."/>
            <person name="Montefiori M."/>
            <person name="Brummell D.A."/>
            <person name="Schwinn K.E."/>
            <person name="Catanach A."/>
            <person name="Fullerton C."/>
            <person name="Li D."/>
            <person name="Meiyalaghan S."/>
            <person name="Nieuwenhuizen N."/>
            <person name="Read N."/>
            <person name="Prakash R."/>
            <person name="Hunter D."/>
            <person name="Zhang H."/>
            <person name="McKenzie M."/>
            <person name="Knabel M."/>
            <person name="Harris A."/>
            <person name="Allan A.C."/>
            <person name="Gleave A."/>
            <person name="Chen A."/>
            <person name="Janssen B.J."/>
            <person name="Plunkett B."/>
            <person name="Ampomah-Dwamena C."/>
            <person name="Voogd C."/>
            <person name="Leif D."/>
            <person name="Lafferty D."/>
            <person name="Souleyre E.J.F."/>
            <person name="Varkonyi-Gasic E."/>
            <person name="Gambi F."/>
            <person name="Hanley J."/>
            <person name="Yao J.L."/>
            <person name="Cheung J."/>
            <person name="David K.M."/>
            <person name="Warren B."/>
            <person name="Marsh K."/>
            <person name="Snowden K.C."/>
            <person name="Lin-Wang K."/>
            <person name="Brian L."/>
            <person name="Martinez-Sanchez M."/>
            <person name="Wang M."/>
            <person name="Ileperuma N."/>
            <person name="Macnee N."/>
            <person name="Campin R."/>
            <person name="McAtee P."/>
            <person name="Drummond R.S.M."/>
            <person name="Espley R.V."/>
            <person name="Ireland H.S."/>
            <person name="Wu R."/>
            <person name="Atkinson R.G."/>
            <person name="Karunairetnam S."/>
            <person name="Bulley S."/>
            <person name="Chunkath S."/>
            <person name="Hanley Z."/>
            <person name="Storey R."/>
            <person name="Thrimawithana A.H."/>
            <person name="Thomson S."/>
            <person name="David C."/>
            <person name="Testolin R."/>
            <person name="Huang H."/>
            <person name="Hellens R.P."/>
            <person name="Schaffer R.J."/>
        </authorList>
    </citation>
    <scope>NUCLEOTIDE SEQUENCE [LARGE SCALE GENOMIC DNA]</scope>
    <source>
        <strain evidence="3">cv. Red5</strain>
    </source>
</reference>
<dbReference type="Proteomes" id="UP000241394">
    <property type="component" value="Chromosome LG3"/>
</dbReference>
<dbReference type="InParanoid" id="A0A2R6RU46"/>
<dbReference type="STRING" id="1590841.A0A2R6RU46"/>
<gene>
    <name evidence="2" type="ORF">CEY00_Acc03959</name>
</gene>
<evidence type="ECO:0000313" key="3">
    <source>
        <dbReference type="Proteomes" id="UP000241394"/>
    </source>
</evidence>
<keyword evidence="1" id="KW-0175">Coiled coil</keyword>
<sequence>MAASNDLQDLLKPFYQRASQAEDRLARLEATYANKKESGNEEKRKMVTELQSPIEGVQVEQISENGKALEEIKKLRAENAKLKYQITHLVRALKEADSKLASK</sequence>
<organism evidence="2 3">
    <name type="scientific">Actinidia chinensis var. chinensis</name>
    <name type="common">Chinese soft-hair kiwi</name>
    <dbReference type="NCBI Taxonomy" id="1590841"/>
    <lineage>
        <taxon>Eukaryota</taxon>
        <taxon>Viridiplantae</taxon>
        <taxon>Streptophyta</taxon>
        <taxon>Embryophyta</taxon>
        <taxon>Tracheophyta</taxon>
        <taxon>Spermatophyta</taxon>
        <taxon>Magnoliopsida</taxon>
        <taxon>eudicotyledons</taxon>
        <taxon>Gunneridae</taxon>
        <taxon>Pentapetalae</taxon>
        <taxon>asterids</taxon>
        <taxon>Ericales</taxon>
        <taxon>Actinidiaceae</taxon>
        <taxon>Actinidia</taxon>
    </lineage>
</organism>
<dbReference type="OrthoDB" id="2405052at2759"/>
<accession>A0A2R6RU46</accession>
<dbReference type="AlphaFoldDB" id="A0A2R6RU46"/>
<evidence type="ECO:0000313" key="2">
    <source>
        <dbReference type="EMBL" id="PSS33558.1"/>
    </source>
</evidence>
<name>A0A2R6RU46_ACTCC</name>
<proteinExistence type="predicted"/>
<dbReference type="PANTHER" id="PTHR38377">
    <property type="entry name" value="THREONINE-TRNA LIGASE 2"/>
    <property type="match status" value="1"/>
</dbReference>
<dbReference type="PANTHER" id="PTHR38377:SF1">
    <property type="entry name" value="THREONINE-TRNA LIGASE 2"/>
    <property type="match status" value="1"/>
</dbReference>
<keyword evidence="3" id="KW-1185">Reference proteome</keyword>
<feature type="coiled-coil region" evidence="1">
    <location>
        <begin position="18"/>
        <end position="92"/>
    </location>
</feature>
<protein>
    <submittedName>
        <fullName evidence="2">Centrosomal protein</fullName>
    </submittedName>
</protein>
<evidence type="ECO:0000256" key="1">
    <source>
        <dbReference type="SAM" id="Coils"/>
    </source>
</evidence>
<dbReference type="Gramene" id="PSS33558">
    <property type="protein sequence ID" value="PSS33558"/>
    <property type="gene ID" value="CEY00_Acc03959"/>
</dbReference>
<dbReference type="EMBL" id="NKQK01000003">
    <property type="protein sequence ID" value="PSS33558.1"/>
    <property type="molecule type" value="Genomic_DNA"/>
</dbReference>
<comment type="caution">
    <text evidence="2">The sequence shown here is derived from an EMBL/GenBank/DDBJ whole genome shotgun (WGS) entry which is preliminary data.</text>
</comment>
<dbReference type="OMA" id="KPFHERA"/>